<sequence>MAGGVLSRNVPYILSQVSAATSSCSGFVKGLSLLLFIGYCLSYNNGIFKKVIVTPAYIMPPKFCVWTLFTHCFFENSILMLIGDIVAITLCGKLVEPLWGNAEVLLFYCVVNVSTAFLSVVYFILLYWFTGQAIYLFNIEIHGMAGYTAAIIVAVKQLMPDNVLVALPKIGKLRNRNMPLTVLALSILLYTIGMLRPPYPVMYLSGTLSSWLYLRFWQAHSNGSKGDIADHFCFASFFPNVLQPPVAVICNAIFEFFVKVGVCRRPARKFTMANSAPSIAINMPGSSSGLSAANSPADDAERRKQLALKALNERLAKGGMSKSPSAPLFPQSQGKQSKERLIDV</sequence>
<proteinExistence type="predicted"/>
<evidence type="ECO:0000256" key="1">
    <source>
        <dbReference type="ARBA" id="ARBA00004141"/>
    </source>
</evidence>
<feature type="transmembrane region" description="Helical" evidence="6">
    <location>
        <begin position="141"/>
        <end position="158"/>
    </location>
</feature>
<evidence type="ECO:0000313" key="7">
    <source>
        <dbReference type="Proteomes" id="UP000694867"/>
    </source>
</evidence>
<evidence type="ECO:0000313" key="8">
    <source>
        <dbReference type="RefSeq" id="XP_003737728.1"/>
    </source>
</evidence>
<keyword evidence="7" id="KW-1185">Reference proteome</keyword>
<dbReference type="InterPro" id="IPR035952">
    <property type="entry name" value="Rhomboid-like_sf"/>
</dbReference>
<feature type="region of interest" description="Disordered" evidence="5">
    <location>
        <begin position="317"/>
        <end position="344"/>
    </location>
</feature>
<evidence type="ECO:0000256" key="3">
    <source>
        <dbReference type="ARBA" id="ARBA00022989"/>
    </source>
</evidence>
<feature type="transmembrane region" description="Helical" evidence="6">
    <location>
        <begin position="20"/>
        <end position="42"/>
    </location>
</feature>
<organism evidence="7 8">
    <name type="scientific">Galendromus occidentalis</name>
    <name type="common">western predatory mite</name>
    <dbReference type="NCBI Taxonomy" id="34638"/>
    <lineage>
        <taxon>Eukaryota</taxon>
        <taxon>Metazoa</taxon>
        <taxon>Ecdysozoa</taxon>
        <taxon>Arthropoda</taxon>
        <taxon>Chelicerata</taxon>
        <taxon>Arachnida</taxon>
        <taxon>Acari</taxon>
        <taxon>Parasitiformes</taxon>
        <taxon>Mesostigmata</taxon>
        <taxon>Gamasina</taxon>
        <taxon>Phytoseioidea</taxon>
        <taxon>Phytoseiidae</taxon>
        <taxon>Typhlodrominae</taxon>
        <taxon>Galendromus</taxon>
    </lineage>
</organism>
<accession>A0AAJ6VV01</accession>
<dbReference type="PANTHER" id="PTHR13377:SF3">
    <property type="entry name" value="TRANSMEMBRANE PROTEIN 115"/>
    <property type="match status" value="1"/>
</dbReference>
<comment type="subcellular location">
    <subcellularLocation>
        <location evidence="1">Membrane</location>
        <topology evidence="1">Multi-pass membrane protein</topology>
    </subcellularLocation>
</comment>
<dbReference type="AlphaFoldDB" id="A0AAJ6VV01"/>
<feature type="transmembrane region" description="Helical" evidence="6">
    <location>
        <begin position="63"/>
        <end position="90"/>
    </location>
</feature>
<dbReference type="FunFam" id="1.20.1540.10:FF:000004">
    <property type="entry name" value="Transmembrane protein 115"/>
    <property type="match status" value="1"/>
</dbReference>
<reference evidence="8" key="1">
    <citation type="submission" date="2025-08" db="UniProtKB">
        <authorList>
            <consortium name="RefSeq"/>
        </authorList>
    </citation>
    <scope>IDENTIFICATION</scope>
</reference>
<evidence type="ECO:0000256" key="4">
    <source>
        <dbReference type="ARBA" id="ARBA00023136"/>
    </source>
</evidence>
<dbReference type="GeneID" id="100901570"/>
<dbReference type="GO" id="GO:0005794">
    <property type="term" value="C:Golgi apparatus"/>
    <property type="evidence" value="ECO:0007669"/>
    <property type="project" value="TreeGrafter"/>
</dbReference>
<dbReference type="PANTHER" id="PTHR13377">
    <property type="entry name" value="PLACENTAL PROTEIN 6"/>
    <property type="match status" value="1"/>
</dbReference>
<keyword evidence="4 6" id="KW-0472">Membrane</keyword>
<keyword evidence="3 6" id="KW-1133">Transmembrane helix</keyword>
<keyword evidence="2 6" id="KW-0812">Transmembrane</keyword>
<feature type="transmembrane region" description="Helical" evidence="6">
    <location>
        <begin position="105"/>
        <end position="129"/>
    </location>
</feature>
<dbReference type="RefSeq" id="XP_003737728.1">
    <property type="nucleotide sequence ID" value="XM_003737680.2"/>
</dbReference>
<dbReference type="SMART" id="SM01160">
    <property type="entry name" value="DUF1751"/>
    <property type="match status" value="1"/>
</dbReference>
<dbReference type="Gene3D" id="1.20.1540.10">
    <property type="entry name" value="Rhomboid-like"/>
    <property type="match status" value="1"/>
</dbReference>
<dbReference type="Proteomes" id="UP000694867">
    <property type="component" value="Unplaced"/>
</dbReference>
<dbReference type="SUPFAM" id="SSF144091">
    <property type="entry name" value="Rhomboid-like"/>
    <property type="match status" value="1"/>
</dbReference>
<name>A0AAJ6VV01_9ACAR</name>
<evidence type="ECO:0000256" key="6">
    <source>
        <dbReference type="SAM" id="Phobius"/>
    </source>
</evidence>
<evidence type="ECO:0000256" key="2">
    <source>
        <dbReference type="ARBA" id="ARBA00022692"/>
    </source>
</evidence>
<evidence type="ECO:0000256" key="5">
    <source>
        <dbReference type="SAM" id="MobiDB-lite"/>
    </source>
</evidence>
<dbReference type="InterPro" id="IPR013861">
    <property type="entry name" value="TMEM115/Pdh1/Rbl19"/>
</dbReference>
<dbReference type="KEGG" id="goe:100901570"/>
<gene>
    <name evidence="8" type="primary">LOC100901570</name>
</gene>
<protein>
    <submittedName>
        <fullName evidence="8">Transmembrane protein 115</fullName>
    </submittedName>
</protein>
<dbReference type="GO" id="GO:0006890">
    <property type="term" value="P:retrograde vesicle-mediated transport, Golgi to endoplasmic reticulum"/>
    <property type="evidence" value="ECO:0007669"/>
    <property type="project" value="InterPro"/>
</dbReference>
<dbReference type="Pfam" id="PF08551">
    <property type="entry name" value="DUF1751"/>
    <property type="match status" value="1"/>
</dbReference>
<dbReference type="GO" id="GO:0016020">
    <property type="term" value="C:membrane"/>
    <property type="evidence" value="ECO:0007669"/>
    <property type="project" value="UniProtKB-SubCell"/>
</dbReference>